<dbReference type="InterPro" id="IPR035952">
    <property type="entry name" value="Rhomboid-like_sf"/>
</dbReference>
<dbReference type="InterPro" id="IPR022764">
    <property type="entry name" value="Peptidase_S54_rhomboid_dom"/>
</dbReference>
<sequence>MLKYFVGRFWFLLIIITCSWFTLAHTELMSWNKQLIAEGEYWRIMTGNVSHNNLIHWLMNVATLVLVYFVFDDRLSNKHFMLLSISLCIVGGGLLWFARYDEYVGLSGLIHGLIAYAAMVDLLTDKKRVGSIVLAGLSAKLLMEQLYGGDPWVTDLIGIDVAIDAHLLFAVLGISFALLLWWPLWRNYQLGT</sequence>
<keyword evidence="4 5" id="KW-0472">Membrane</keyword>
<name>A0ABU7G0R1_9ALTE</name>
<feature type="transmembrane region" description="Helical" evidence="5">
    <location>
        <begin position="5"/>
        <end position="23"/>
    </location>
</feature>
<dbReference type="Gene3D" id="1.20.1540.10">
    <property type="entry name" value="Rhomboid-like"/>
    <property type="match status" value="1"/>
</dbReference>
<evidence type="ECO:0000256" key="5">
    <source>
        <dbReference type="SAM" id="Phobius"/>
    </source>
</evidence>
<keyword evidence="2 5" id="KW-0812">Transmembrane</keyword>
<gene>
    <name evidence="7" type="primary">rrtA</name>
    <name evidence="7" type="ORF">SNR37_002319</name>
</gene>
<comment type="caution">
    <text evidence="7">The sequence shown here is derived from an EMBL/GenBank/DDBJ whole genome shotgun (WGS) entry which is preliminary data.</text>
</comment>
<evidence type="ECO:0000259" key="6">
    <source>
        <dbReference type="Pfam" id="PF01694"/>
    </source>
</evidence>
<feature type="transmembrane region" description="Helical" evidence="5">
    <location>
        <begin position="129"/>
        <end position="147"/>
    </location>
</feature>
<feature type="transmembrane region" description="Helical" evidence="5">
    <location>
        <begin position="54"/>
        <end position="71"/>
    </location>
</feature>
<dbReference type="Proteomes" id="UP001310248">
    <property type="component" value="Unassembled WGS sequence"/>
</dbReference>
<protein>
    <submittedName>
        <fullName evidence="7">Rhombosortase</fullName>
        <ecNumber evidence="7">3.4.21.-</ecNumber>
    </submittedName>
</protein>
<feature type="transmembrane region" description="Helical" evidence="5">
    <location>
        <begin position="80"/>
        <end position="97"/>
    </location>
</feature>
<evidence type="ECO:0000313" key="7">
    <source>
        <dbReference type="EMBL" id="MEE1672908.1"/>
    </source>
</evidence>
<evidence type="ECO:0000256" key="4">
    <source>
        <dbReference type="ARBA" id="ARBA00023136"/>
    </source>
</evidence>
<proteinExistence type="predicted"/>
<dbReference type="RefSeq" id="WP_163131783.1">
    <property type="nucleotide sequence ID" value="NZ_JAYDYW010000004.1"/>
</dbReference>
<evidence type="ECO:0000313" key="8">
    <source>
        <dbReference type="Proteomes" id="UP001310248"/>
    </source>
</evidence>
<keyword evidence="7" id="KW-0378">Hydrolase</keyword>
<feature type="transmembrane region" description="Helical" evidence="5">
    <location>
        <begin position="103"/>
        <end position="122"/>
    </location>
</feature>
<keyword evidence="3 5" id="KW-1133">Transmembrane helix</keyword>
<reference evidence="8" key="1">
    <citation type="submission" date="2023-07" db="EMBL/GenBank/DDBJ databases">
        <title>Draft genome sequence of Agarivorans aestuarii strain ZMCS4, a CAZymes producing bacteria isolated from the marine brown algae Clodostephus spongiosus.</title>
        <authorList>
            <person name="Lorente B."/>
            <person name="Cabral C."/>
            <person name="Frias J."/>
            <person name="Faria J."/>
            <person name="Toubarro D."/>
        </authorList>
    </citation>
    <scope>NUCLEOTIDE SEQUENCE [LARGE SCALE GENOMIC DNA]</scope>
    <source>
        <strain evidence="8">ZMCS4</strain>
    </source>
</reference>
<dbReference type="EMBL" id="JAYDYW010000004">
    <property type="protein sequence ID" value="MEE1672908.1"/>
    <property type="molecule type" value="Genomic_DNA"/>
</dbReference>
<dbReference type="GO" id="GO:0016787">
    <property type="term" value="F:hydrolase activity"/>
    <property type="evidence" value="ECO:0007669"/>
    <property type="project" value="UniProtKB-KW"/>
</dbReference>
<reference evidence="7 8" key="2">
    <citation type="submission" date="2023-12" db="EMBL/GenBank/DDBJ databases">
        <authorList>
            <consortium name="Cladostephus spongiosus"/>
            <person name="Lorente B."/>
            <person name="Cabral C."/>
            <person name="Frias J."/>
            <person name="Faria J."/>
            <person name="Toubarro D."/>
        </authorList>
    </citation>
    <scope>NUCLEOTIDE SEQUENCE [LARGE SCALE GENOMIC DNA]</scope>
    <source>
        <strain evidence="7 8">ZMCS4</strain>
    </source>
</reference>
<dbReference type="NCBIfam" id="TIGR03902">
    <property type="entry name" value="rhom_GG_sort"/>
    <property type="match status" value="1"/>
</dbReference>
<dbReference type="EC" id="3.4.21.-" evidence="7"/>
<dbReference type="InterPro" id="IPR023826">
    <property type="entry name" value="Rhom-like_SP_proteobac"/>
</dbReference>
<comment type="subcellular location">
    <subcellularLocation>
        <location evidence="1">Membrane</location>
        <topology evidence="1">Multi-pass membrane protein</topology>
    </subcellularLocation>
</comment>
<dbReference type="Pfam" id="PF01694">
    <property type="entry name" value="Rhomboid"/>
    <property type="match status" value="1"/>
</dbReference>
<dbReference type="SUPFAM" id="SSF144091">
    <property type="entry name" value="Rhomboid-like"/>
    <property type="match status" value="1"/>
</dbReference>
<feature type="domain" description="Peptidase S54 rhomboid" evidence="6">
    <location>
        <begin position="39"/>
        <end position="181"/>
    </location>
</feature>
<accession>A0ABU7G0R1</accession>
<feature type="transmembrane region" description="Helical" evidence="5">
    <location>
        <begin position="167"/>
        <end position="185"/>
    </location>
</feature>
<evidence type="ECO:0000256" key="3">
    <source>
        <dbReference type="ARBA" id="ARBA00022989"/>
    </source>
</evidence>
<evidence type="ECO:0000256" key="1">
    <source>
        <dbReference type="ARBA" id="ARBA00004141"/>
    </source>
</evidence>
<organism evidence="7 8">
    <name type="scientific">Agarivorans aestuarii</name>
    <dbReference type="NCBI Taxonomy" id="1563703"/>
    <lineage>
        <taxon>Bacteria</taxon>
        <taxon>Pseudomonadati</taxon>
        <taxon>Pseudomonadota</taxon>
        <taxon>Gammaproteobacteria</taxon>
        <taxon>Alteromonadales</taxon>
        <taxon>Alteromonadaceae</taxon>
        <taxon>Agarivorans</taxon>
    </lineage>
</organism>
<keyword evidence="8" id="KW-1185">Reference proteome</keyword>
<evidence type="ECO:0000256" key="2">
    <source>
        <dbReference type="ARBA" id="ARBA00022692"/>
    </source>
</evidence>